<evidence type="ECO:0000313" key="3">
    <source>
        <dbReference type="Proteomes" id="UP001277761"/>
    </source>
</evidence>
<evidence type="ECO:0000256" key="1">
    <source>
        <dbReference type="SAM" id="Phobius"/>
    </source>
</evidence>
<organism evidence="2 3">
    <name type="scientific">Patulibacter brassicae</name>
    <dbReference type="NCBI Taxonomy" id="1705717"/>
    <lineage>
        <taxon>Bacteria</taxon>
        <taxon>Bacillati</taxon>
        <taxon>Actinomycetota</taxon>
        <taxon>Thermoleophilia</taxon>
        <taxon>Solirubrobacterales</taxon>
        <taxon>Patulibacteraceae</taxon>
        <taxon>Patulibacter</taxon>
    </lineage>
</organism>
<evidence type="ECO:0008006" key="4">
    <source>
        <dbReference type="Google" id="ProtNLM"/>
    </source>
</evidence>
<dbReference type="Proteomes" id="UP001277761">
    <property type="component" value="Unassembled WGS sequence"/>
</dbReference>
<protein>
    <recommendedName>
        <fullName evidence="4">ABC transporter permease</fullName>
    </recommendedName>
</protein>
<proteinExistence type="predicted"/>
<dbReference type="RefSeq" id="WP_319952976.1">
    <property type="nucleotide sequence ID" value="NZ_JAXAVX010000001.1"/>
</dbReference>
<evidence type="ECO:0000313" key="2">
    <source>
        <dbReference type="EMBL" id="MDX8150834.1"/>
    </source>
</evidence>
<feature type="transmembrane region" description="Helical" evidence="1">
    <location>
        <begin position="39"/>
        <end position="57"/>
    </location>
</feature>
<feature type="transmembrane region" description="Helical" evidence="1">
    <location>
        <begin position="158"/>
        <end position="179"/>
    </location>
</feature>
<keyword evidence="3" id="KW-1185">Reference proteome</keyword>
<name>A0ABU4VG94_9ACTN</name>
<dbReference type="EMBL" id="JAXAVX010000001">
    <property type="protein sequence ID" value="MDX8150834.1"/>
    <property type="molecule type" value="Genomic_DNA"/>
</dbReference>
<feature type="transmembrane region" description="Helical" evidence="1">
    <location>
        <begin position="233"/>
        <end position="255"/>
    </location>
</feature>
<gene>
    <name evidence="2" type="ORF">SK069_04440</name>
</gene>
<sequence>MSTATAPAALTPRRFDRPGLGLLTRVELRKAVDTRAGRWLLAITALGALAVSIARGLTGAVDDRTFSGALELGLLPLSFLLPVIGILLVTSEWSQRTALATFALVPHRERVAGAKVLAALSLGLLATIAGIAAAAIGNGVGIAAGDANGSWSLSGAELAQTVLGLEANILIGVAFGLLLMSPAVAIVAYFALPTVFSILGEVIGSLESTFGWIDPNRALDPLYTGDAAGGDWGRIAVCLALWIGVPLAVGAWRLLRREVK</sequence>
<accession>A0ABU4VG94</accession>
<keyword evidence="1" id="KW-0472">Membrane</keyword>
<keyword evidence="1" id="KW-0812">Transmembrane</keyword>
<keyword evidence="1" id="KW-1133">Transmembrane helix</keyword>
<feature type="transmembrane region" description="Helical" evidence="1">
    <location>
        <begin position="69"/>
        <end position="89"/>
    </location>
</feature>
<comment type="caution">
    <text evidence="2">The sequence shown here is derived from an EMBL/GenBank/DDBJ whole genome shotgun (WGS) entry which is preliminary data.</text>
</comment>
<reference evidence="2 3" key="1">
    <citation type="submission" date="2023-11" db="EMBL/GenBank/DDBJ databases">
        <authorList>
            <person name="Xu M."/>
            <person name="Jiang T."/>
        </authorList>
    </citation>
    <scope>NUCLEOTIDE SEQUENCE [LARGE SCALE GENOMIC DNA]</scope>
    <source>
        <strain evidence="2 3">SD</strain>
    </source>
</reference>
<feature type="transmembrane region" description="Helical" evidence="1">
    <location>
        <begin position="116"/>
        <end position="138"/>
    </location>
</feature>
<feature type="transmembrane region" description="Helical" evidence="1">
    <location>
        <begin position="186"/>
        <end position="213"/>
    </location>
</feature>